<feature type="domain" description="G" evidence="2">
    <location>
        <begin position="8"/>
        <end position="100"/>
    </location>
</feature>
<proteinExistence type="predicted"/>
<dbReference type="Proteomes" id="UP001212997">
    <property type="component" value="Unassembled WGS sequence"/>
</dbReference>
<dbReference type="CDD" id="cd00882">
    <property type="entry name" value="Ras_like_GTPase"/>
    <property type="match status" value="1"/>
</dbReference>
<dbReference type="EMBL" id="JANAWD010000020">
    <property type="protein sequence ID" value="KAJ3490912.1"/>
    <property type="molecule type" value="Genomic_DNA"/>
</dbReference>
<dbReference type="InterPro" id="IPR006073">
    <property type="entry name" value="GTP-bd"/>
</dbReference>
<evidence type="ECO:0000256" key="1">
    <source>
        <dbReference type="SAM" id="MobiDB-lite"/>
    </source>
</evidence>
<evidence type="ECO:0000313" key="4">
    <source>
        <dbReference type="Proteomes" id="UP001212997"/>
    </source>
</evidence>
<dbReference type="Gene3D" id="3.40.50.300">
    <property type="entry name" value="P-loop containing nucleotide triphosphate hydrolases"/>
    <property type="match status" value="1"/>
</dbReference>
<dbReference type="SUPFAM" id="SSF52540">
    <property type="entry name" value="P-loop containing nucleoside triphosphate hydrolases"/>
    <property type="match status" value="1"/>
</dbReference>
<feature type="region of interest" description="Disordered" evidence="1">
    <location>
        <begin position="163"/>
        <end position="207"/>
    </location>
</feature>
<evidence type="ECO:0000313" key="3">
    <source>
        <dbReference type="EMBL" id="KAJ3490912.1"/>
    </source>
</evidence>
<reference evidence="3" key="1">
    <citation type="submission" date="2022-07" db="EMBL/GenBank/DDBJ databases">
        <title>Genome Sequence of Physisporinus lineatus.</title>
        <authorList>
            <person name="Buettner E."/>
        </authorList>
    </citation>
    <scope>NUCLEOTIDE SEQUENCE</scope>
    <source>
        <strain evidence="3">VT162</strain>
    </source>
</reference>
<name>A0AAD5VD47_9APHY</name>
<dbReference type="AlphaFoldDB" id="A0AAD5VD47"/>
<gene>
    <name evidence="3" type="ORF">NLI96_g1104</name>
</gene>
<organism evidence="3 4">
    <name type="scientific">Meripilus lineatus</name>
    <dbReference type="NCBI Taxonomy" id="2056292"/>
    <lineage>
        <taxon>Eukaryota</taxon>
        <taxon>Fungi</taxon>
        <taxon>Dikarya</taxon>
        <taxon>Basidiomycota</taxon>
        <taxon>Agaricomycotina</taxon>
        <taxon>Agaricomycetes</taxon>
        <taxon>Polyporales</taxon>
        <taxon>Meripilaceae</taxon>
        <taxon>Meripilus</taxon>
    </lineage>
</organism>
<comment type="caution">
    <text evidence="3">The sequence shown here is derived from an EMBL/GenBank/DDBJ whole genome shotgun (WGS) entry which is preliminary data.</text>
</comment>
<dbReference type="InterPro" id="IPR027417">
    <property type="entry name" value="P-loop_NTPase"/>
</dbReference>
<protein>
    <recommendedName>
        <fullName evidence="2">G domain-containing protein</fullName>
    </recommendedName>
</protein>
<keyword evidence="4" id="KW-1185">Reference proteome</keyword>
<sequence length="228" mass="25786">MSSNEVLIAVMGATGTGKSTFINLISGSKFNTGSSLMSCTQDVQSTSPFTCLGRRVTLIDTPGFDDSVRTDTEILEVIANHLSTAYRNNKKLNGVIYMHRISDVRMGGISRRNFRMFRDVCGDTTLNNVVVVTNMWGEVTPDLGRDRETQLATNPSLFKPVLDKGAKMNKRTKNEKNKGADTRKSFESKENRQKWKLARERRRDKENLRRLAEHMRQNLNANAPSRLR</sequence>
<evidence type="ECO:0000259" key="2">
    <source>
        <dbReference type="Pfam" id="PF01926"/>
    </source>
</evidence>
<accession>A0AAD5VD47</accession>
<dbReference type="Pfam" id="PF01926">
    <property type="entry name" value="MMR_HSR1"/>
    <property type="match status" value="1"/>
</dbReference>
<dbReference type="GO" id="GO:0005525">
    <property type="term" value="F:GTP binding"/>
    <property type="evidence" value="ECO:0007669"/>
    <property type="project" value="InterPro"/>
</dbReference>